<comment type="similarity">
    <text evidence="8">Belongs to the glycosyltransferase 22 family.</text>
</comment>
<accession>A0ABD0KMX9</accession>
<keyword evidence="5 8" id="KW-0256">Endoplasmic reticulum</keyword>
<keyword evidence="4 8" id="KW-0812">Transmembrane</keyword>
<evidence type="ECO:0000256" key="4">
    <source>
        <dbReference type="ARBA" id="ARBA00022692"/>
    </source>
</evidence>
<evidence type="ECO:0000256" key="6">
    <source>
        <dbReference type="ARBA" id="ARBA00022989"/>
    </source>
</evidence>
<comment type="caution">
    <text evidence="10">The sequence shown here is derived from an EMBL/GenBank/DDBJ whole genome shotgun (WGS) entry which is preliminary data.</text>
</comment>
<gene>
    <name evidence="10" type="ORF">BaRGS_00020234</name>
</gene>
<keyword evidence="6 8" id="KW-1133">Transmembrane helix</keyword>
<feature type="region of interest" description="Disordered" evidence="9">
    <location>
        <begin position="1"/>
        <end position="29"/>
    </location>
</feature>
<feature type="region of interest" description="Disordered" evidence="9">
    <location>
        <begin position="342"/>
        <end position="378"/>
    </location>
</feature>
<keyword evidence="2 8" id="KW-0328">Glycosyltransferase</keyword>
<evidence type="ECO:0000256" key="3">
    <source>
        <dbReference type="ARBA" id="ARBA00022679"/>
    </source>
</evidence>
<dbReference type="Pfam" id="PF03901">
    <property type="entry name" value="Glyco_transf_22"/>
    <property type="match status" value="2"/>
</dbReference>
<evidence type="ECO:0000256" key="7">
    <source>
        <dbReference type="ARBA" id="ARBA00023136"/>
    </source>
</evidence>
<evidence type="ECO:0000313" key="11">
    <source>
        <dbReference type="Proteomes" id="UP001519460"/>
    </source>
</evidence>
<dbReference type="PANTHER" id="PTHR22760">
    <property type="entry name" value="GLYCOSYLTRANSFERASE"/>
    <property type="match status" value="1"/>
</dbReference>
<feature type="transmembrane region" description="Helical" evidence="8">
    <location>
        <begin position="314"/>
        <end position="332"/>
    </location>
</feature>
<dbReference type="Proteomes" id="UP001519460">
    <property type="component" value="Unassembled WGS sequence"/>
</dbReference>
<dbReference type="EC" id="2.4.1.-" evidence="8"/>
<keyword evidence="11" id="KW-1185">Reference proteome</keyword>
<feature type="transmembrane region" description="Helical" evidence="8">
    <location>
        <begin position="292"/>
        <end position="308"/>
    </location>
</feature>
<evidence type="ECO:0000256" key="1">
    <source>
        <dbReference type="ARBA" id="ARBA00004477"/>
    </source>
</evidence>
<feature type="compositionally biased region" description="Basic and acidic residues" evidence="9">
    <location>
        <begin position="361"/>
        <end position="370"/>
    </location>
</feature>
<protein>
    <recommendedName>
        <fullName evidence="8">Mannosyltransferase</fullName>
        <ecNumber evidence="8">2.4.1.-</ecNumber>
    </recommendedName>
</protein>
<sequence>MTKTSKSTAMIRRRRQKPPSSEFSKARNKTLSSSICDEKKEHQQTLLCEDIVGSPTIQKIMSSDKTVFLGLLVIRLVNAMLIQTFFVPDEFWQSLEVAHKMVFNYGYLTWEWQAGIRSYAYPLLFATLYQVLRILGLDNRLLLIKMPRLLQGVLASTGDLFLFRLSRRLGGAEIAQWTLLCHMLSWFTAYCCTRTLTNSAETVLVTAALFYFPWPGYPQLTVLGLATIIDRVWYGQWVFVHFNFLAFNVLTGGSAFYGSHPWHWYFTQGLPVVLGSHLLPFLLGARLASNKVLLLLLVWTVGILSFLSHKEMRFLLPVLPLAMHYCGVFFYNTSMDSLNLSKSTPKEEETVKTDANMASDDDMKADHPDAGGESQNSAAELSLSSKHRCEDVVYHTSRGSSAGSQRQRLRRVKYLVILLALSNLLPLLYFSLIHQRGTMDVMNHLYDAISKARQNDTSPTSVNTAVDILFLMPCHSTPFYSFLHVNVSMRFLTCEPNLHHIENYTDEADVFFQDPDKWLSSEFDSFQHHLPTHIVYFDCLQDHIHHFLQNRNYRQCATFFHTHIPEGRIGSHVMVSCR</sequence>
<reference evidence="10 11" key="1">
    <citation type="journal article" date="2023" name="Sci. Data">
        <title>Genome assembly of the Korean intertidal mud-creeper Batillaria attramentaria.</title>
        <authorList>
            <person name="Patra A.K."/>
            <person name="Ho P.T."/>
            <person name="Jun S."/>
            <person name="Lee S.J."/>
            <person name="Kim Y."/>
            <person name="Won Y.J."/>
        </authorList>
    </citation>
    <scope>NUCLEOTIDE SEQUENCE [LARGE SCALE GENOMIC DNA]</scope>
    <source>
        <strain evidence="10">Wonlab-2016</strain>
    </source>
</reference>
<evidence type="ECO:0000256" key="5">
    <source>
        <dbReference type="ARBA" id="ARBA00022824"/>
    </source>
</evidence>
<feature type="compositionally biased region" description="Polar residues" evidence="9">
    <location>
        <begin position="18"/>
        <end position="29"/>
    </location>
</feature>
<dbReference type="InterPro" id="IPR005599">
    <property type="entry name" value="GPI_mannosylTrfase"/>
</dbReference>
<keyword evidence="7 8" id="KW-0472">Membrane</keyword>
<dbReference type="PANTHER" id="PTHR22760:SF4">
    <property type="entry name" value="GPI MANNOSYLTRANSFERASE 3"/>
    <property type="match status" value="1"/>
</dbReference>
<feature type="transmembrane region" description="Helical" evidence="8">
    <location>
        <begin position="264"/>
        <end position="285"/>
    </location>
</feature>
<feature type="transmembrane region" description="Helical" evidence="8">
    <location>
        <begin position="67"/>
        <end position="86"/>
    </location>
</feature>
<dbReference type="AlphaFoldDB" id="A0ABD0KMX9"/>
<evidence type="ECO:0000313" key="10">
    <source>
        <dbReference type="EMBL" id="KAK7488449.1"/>
    </source>
</evidence>
<name>A0ABD0KMX9_9CAEN</name>
<organism evidence="10 11">
    <name type="scientific">Batillaria attramentaria</name>
    <dbReference type="NCBI Taxonomy" id="370345"/>
    <lineage>
        <taxon>Eukaryota</taxon>
        <taxon>Metazoa</taxon>
        <taxon>Spiralia</taxon>
        <taxon>Lophotrochozoa</taxon>
        <taxon>Mollusca</taxon>
        <taxon>Gastropoda</taxon>
        <taxon>Caenogastropoda</taxon>
        <taxon>Sorbeoconcha</taxon>
        <taxon>Cerithioidea</taxon>
        <taxon>Batillariidae</taxon>
        <taxon>Batillaria</taxon>
    </lineage>
</organism>
<evidence type="ECO:0000256" key="9">
    <source>
        <dbReference type="SAM" id="MobiDB-lite"/>
    </source>
</evidence>
<dbReference type="GO" id="GO:0005789">
    <property type="term" value="C:endoplasmic reticulum membrane"/>
    <property type="evidence" value="ECO:0007669"/>
    <property type="project" value="UniProtKB-SubCell"/>
</dbReference>
<dbReference type="EMBL" id="JACVVK020000150">
    <property type="protein sequence ID" value="KAK7488449.1"/>
    <property type="molecule type" value="Genomic_DNA"/>
</dbReference>
<feature type="transmembrane region" description="Helical" evidence="8">
    <location>
        <begin position="237"/>
        <end position="258"/>
    </location>
</feature>
<comment type="subcellular location">
    <subcellularLocation>
        <location evidence="1 8">Endoplasmic reticulum membrane</location>
        <topology evidence="1 8">Multi-pass membrane protein</topology>
    </subcellularLocation>
</comment>
<feature type="transmembrane region" description="Helical" evidence="8">
    <location>
        <begin position="119"/>
        <end position="136"/>
    </location>
</feature>
<evidence type="ECO:0000256" key="8">
    <source>
        <dbReference type="RuleBase" id="RU363075"/>
    </source>
</evidence>
<evidence type="ECO:0000256" key="2">
    <source>
        <dbReference type="ARBA" id="ARBA00022676"/>
    </source>
</evidence>
<proteinExistence type="inferred from homology"/>
<feature type="transmembrane region" description="Helical" evidence="8">
    <location>
        <begin position="414"/>
        <end position="432"/>
    </location>
</feature>
<dbReference type="GO" id="GO:0016757">
    <property type="term" value="F:glycosyltransferase activity"/>
    <property type="evidence" value="ECO:0007669"/>
    <property type="project" value="UniProtKB-KW"/>
</dbReference>
<keyword evidence="3" id="KW-0808">Transferase</keyword>